<sequence length="44" mass="4951">MRRPTRRRNRSGSEMGAPVSADNFNPGFNLLRLPSWSACSTVAW</sequence>
<feature type="region of interest" description="Disordered" evidence="1">
    <location>
        <begin position="1"/>
        <end position="22"/>
    </location>
</feature>
<accession>A0A1Y0B169</accession>
<reference evidence="2" key="1">
    <citation type="submission" date="2017-03" db="EMBL/GenBank/DDBJ databases">
        <title>The mitochondrial genome of the carnivorous plant Utricularia reniformis (Lentibulariaceae): structure, comparative analysis and evolutionary landmarks.</title>
        <authorList>
            <person name="Silva S.R."/>
            <person name="Alvarenga D.O."/>
            <person name="Michael T.P."/>
            <person name="Miranda V.F.O."/>
            <person name="Varani A.M."/>
        </authorList>
    </citation>
    <scope>NUCLEOTIDE SEQUENCE</scope>
</reference>
<feature type="compositionally biased region" description="Basic residues" evidence="1">
    <location>
        <begin position="1"/>
        <end position="10"/>
    </location>
</feature>
<dbReference type="AlphaFoldDB" id="A0A1Y0B169"/>
<evidence type="ECO:0000313" key="2">
    <source>
        <dbReference type="EMBL" id="ART31196.1"/>
    </source>
</evidence>
<dbReference type="EMBL" id="KY774314">
    <property type="protein sequence ID" value="ART31196.1"/>
    <property type="molecule type" value="Genomic_DNA"/>
</dbReference>
<organism evidence="2">
    <name type="scientific">Utricularia reniformis</name>
    <dbReference type="NCBI Taxonomy" id="192314"/>
    <lineage>
        <taxon>Eukaryota</taxon>
        <taxon>Viridiplantae</taxon>
        <taxon>Streptophyta</taxon>
        <taxon>Embryophyta</taxon>
        <taxon>Tracheophyta</taxon>
        <taxon>Spermatophyta</taxon>
        <taxon>Magnoliopsida</taxon>
        <taxon>eudicotyledons</taxon>
        <taxon>Gunneridae</taxon>
        <taxon>Pentapetalae</taxon>
        <taxon>asterids</taxon>
        <taxon>lamiids</taxon>
        <taxon>Lamiales</taxon>
        <taxon>Lentibulariaceae</taxon>
        <taxon>Utricularia</taxon>
    </lineage>
</organism>
<proteinExistence type="predicted"/>
<evidence type="ECO:0000256" key="1">
    <source>
        <dbReference type="SAM" id="MobiDB-lite"/>
    </source>
</evidence>
<geneLocation type="mitochondrion" evidence="2"/>
<name>A0A1Y0B169_9LAMI</name>
<keyword evidence="2" id="KW-0496">Mitochondrion</keyword>
<gene>
    <name evidence="2" type="ORF">AEK19_MT0973</name>
</gene>
<protein>
    <submittedName>
        <fullName evidence="2">Uncharacterized protein</fullName>
    </submittedName>
</protein>